<dbReference type="RefSeq" id="WP_191615464.1">
    <property type="nucleotide sequence ID" value="NZ_JACYFG010000004.1"/>
</dbReference>
<sequence length="82" mass="9034">MPNGAVGYIQGYRFYLLNQMGLYLSTVEAGPPASCFPFRSMPVFEGRFFNIPNGWLLFAFHSIAGAGRDESLVGPLMQKGIL</sequence>
<protein>
    <submittedName>
        <fullName evidence="1">Uncharacterized protein</fullName>
    </submittedName>
</protein>
<accession>A0A927F5C0</accession>
<proteinExistence type="predicted"/>
<reference evidence="1" key="1">
    <citation type="submission" date="2020-09" db="EMBL/GenBank/DDBJ databases">
        <title>Pelagicoccus enzymogenes sp. nov. with an EPS production, isolated from marine sediment.</title>
        <authorList>
            <person name="Feng X."/>
        </authorList>
    </citation>
    <scope>NUCLEOTIDE SEQUENCE</scope>
    <source>
        <strain evidence="1">NFK12</strain>
    </source>
</reference>
<gene>
    <name evidence="1" type="ORF">IEN85_02340</name>
</gene>
<name>A0A927F5C0_9BACT</name>
<dbReference type="AlphaFoldDB" id="A0A927F5C0"/>
<keyword evidence="2" id="KW-1185">Reference proteome</keyword>
<evidence type="ECO:0000313" key="2">
    <source>
        <dbReference type="Proteomes" id="UP000622317"/>
    </source>
</evidence>
<comment type="caution">
    <text evidence="1">The sequence shown here is derived from an EMBL/GenBank/DDBJ whole genome shotgun (WGS) entry which is preliminary data.</text>
</comment>
<organism evidence="1 2">
    <name type="scientific">Pelagicoccus enzymogenes</name>
    <dbReference type="NCBI Taxonomy" id="2773457"/>
    <lineage>
        <taxon>Bacteria</taxon>
        <taxon>Pseudomonadati</taxon>
        <taxon>Verrucomicrobiota</taxon>
        <taxon>Opitutia</taxon>
        <taxon>Puniceicoccales</taxon>
        <taxon>Pelagicoccaceae</taxon>
        <taxon>Pelagicoccus</taxon>
    </lineage>
</organism>
<dbReference type="Proteomes" id="UP000622317">
    <property type="component" value="Unassembled WGS sequence"/>
</dbReference>
<evidence type="ECO:0000313" key="1">
    <source>
        <dbReference type="EMBL" id="MBD5778330.1"/>
    </source>
</evidence>
<dbReference type="EMBL" id="JACYFG010000004">
    <property type="protein sequence ID" value="MBD5778330.1"/>
    <property type="molecule type" value="Genomic_DNA"/>
</dbReference>